<name>A0AAV5B2V5_9ACTN</name>
<keyword evidence="5" id="KW-1185">Reference proteome</keyword>
<keyword evidence="1" id="KW-0646">Protease inhibitor</keyword>
<dbReference type="InterPro" id="IPR036331">
    <property type="entry name" value="Chagasin-like_sf"/>
</dbReference>
<gene>
    <name evidence="4" type="ORF">ATOP_05960</name>
</gene>
<evidence type="ECO:0000259" key="3">
    <source>
        <dbReference type="Pfam" id="PF09394"/>
    </source>
</evidence>
<evidence type="ECO:0000256" key="2">
    <source>
        <dbReference type="ARBA" id="ARBA00022704"/>
    </source>
</evidence>
<dbReference type="SUPFAM" id="SSF141066">
    <property type="entry name" value="ICP-like"/>
    <property type="match status" value="1"/>
</dbReference>
<evidence type="ECO:0000313" key="4">
    <source>
        <dbReference type="EMBL" id="GJM54941.1"/>
    </source>
</evidence>
<dbReference type="EMBL" id="BQKC01000001">
    <property type="protein sequence ID" value="GJM54941.1"/>
    <property type="molecule type" value="Genomic_DNA"/>
</dbReference>
<dbReference type="Proteomes" id="UP001055025">
    <property type="component" value="Unassembled WGS sequence"/>
</dbReference>
<dbReference type="GO" id="GO:0004869">
    <property type="term" value="F:cysteine-type endopeptidase inhibitor activity"/>
    <property type="evidence" value="ECO:0007669"/>
    <property type="project" value="UniProtKB-KW"/>
</dbReference>
<keyword evidence="2" id="KW-0789">Thiol protease inhibitor</keyword>
<feature type="domain" description="Proteinase inhibitor I42 chagasin" evidence="3">
    <location>
        <begin position="26"/>
        <end position="105"/>
    </location>
</feature>
<evidence type="ECO:0000256" key="1">
    <source>
        <dbReference type="ARBA" id="ARBA00022690"/>
    </source>
</evidence>
<accession>A0AAV5B2V5</accession>
<comment type="caution">
    <text evidence="4">The sequence shown here is derived from an EMBL/GenBank/DDBJ whole genome shotgun (WGS) entry which is preliminary data.</text>
</comment>
<protein>
    <recommendedName>
        <fullName evidence="3">Proteinase inhibitor I42 chagasin domain-containing protein</fullName>
    </recommendedName>
</protein>
<dbReference type="Pfam" id="PF09394">
    <property type="entry name" value="Inhibitor_I42"/>
    <property type="match status" value="1"/>
</dbReference>
<dbReference type="AlphaFoldDB" id="A0AAV5B2V5"/>
<reference evidence="4" key="1">
    <citation type="journal article" date="2022" name="Int. J. Syst. Evol. Microbiol.">
        <title>Granulimonas faecalis gen. nov., sp. nov., and Leptogranulimonas caecicola gen. nov., sp. nov., novel lactate-producing Atopobiaceae bacteria isolated from mouse intestines, and an emended description of the family Atopobiaceae.</title>
        <authorList>
            <person name="Morinaga K."/>
            <person name="Kusada H."/>
            <person name="Sakamoto S."/>
            <person name="Murakami T."/>
            <person name="Toyoda A."/>
            <person name="Mori H."/>
            <person name="Meng X.Y."/>
            <person name="Takashino M."/>
            <person name="Murotomi K."/>
            <person name="Tamaki H."/>
        </authorList>
    </citation>
    <scope>NUCLEOTIDE SEQUENCE</scope>
    <source>
        <strain evidence="4">OPF53</strain>
    </source>
</reference>
<evidence type="ECO:0000313" key="5">
    <source>
        <dbReference type="Proteomes" id="UP001055025"/>
    </source>
</evidence>
<sequence length="140" mass="14152">MAVVGTVAVAGALCGLAVFSKSSYPTITVQLPANRAAGYTWVCSVKPEGSFVTVDTRYAPENVDDPDGGGVETFVLQSRSQGTSQVSFACVDGDDGTIDSTATYEFTTDGSTIQSSGTTADISDALMAPFTAGGASESAA</sequence>
<dbReference type="InterPro" id="IPR018990">
    <property type="entry name" value="Prot_inh_I42_chagasin"/>
</dbReference>
<proteinExistence type="predicted"/>
<organism evidence="4 5">
    <name type="scientific">Granulimonas faecalis</name>
    <dbReference type="NCBI Taxonomy" id="2894155"/>
    <lineage>
        <taxon>Bacteria</taxon>
        <taxon>Bacillati</taxon>
        <taxon>Actinomycetota</taxon>
        <taxon>Coriobacteriia</taxon>
        <taxon>Coriobacteriales</taxon>
        <taxon>Kribbibacteriaceae</taxon>
        <taxon>Granulimonas</taxon>
    </lineage>
</organism>
<dbReference type="Gene3D" id="2.60.40.2020">
    <property type="match status" value="1"/>
</dbReference>